<sequence>MWETCSTWPPISDIITQPCHHLKGSTFQETTSAALYILLFITIYDESSLSVNFEQLFVQVSVPTNMVQIKFKRGQSSKALSPWRNKITEVEFTARRNKKVMSCFTGTMK</sequence>
<protein>
    <submittedName>
        <fullName evidence="1">Uncharacterized protein</fullName>
    </submittedName>
</protein>
<accession>A0A834FG59</accession>
<proteinExistence type="predicted"/>
<reference evidence="1" key="1">
    <citation type="journal article" name="BMC Genomics">
        <title>Long-read sequencing and de novo genome assembly of marine medaka (Oryzias melastigma).</title>
        <authorList>
            <person name="Liang P."/>
            <person name="Saqib H.S.A."/>
            <person name="Ni X."/>
            <person name="Shen Y."/>
        </authorList>
    </citation>
    <scope>NUCLEOTIDE SEQUENCE</scope>
    <source>
        <strain evidence="1">Bigg-433</strain>
    </source>
</reference>
<dbReference type="Proteomes" id="UP000646548">
    <property type="component" value="Unassembled WGS sequence"/>
</dbReference>
<dbReference type="AlphaFoldDB" id="A0A834FG59"/>
<gene>
    <name evidence="1" type="ORF">FQA47_005136</name>
</gene>
<evidence type="ECO:0000313" key="2">
    <source>
        <dbReference type="Proteomes" id="UP000646548"/>
    </source>
</evidence>
<name>A0A834FG59_ORYME</name>
<evidence type="ECO:0000313" key="1">
    <source>
        <dbReference type="EMBL" id="KAF6731072.1"/>
    </source>
</evidence>
<dbReference type="EMBL" id="WKFB01000219">
    <property type="protein sequence ID" value="KAF6731072.1"/>
    <property type="molecule type" value="Genomic_DNA"/>
</dbReference>
<comment type="caution">
    <text evidence="1">The sequence shown here is derived from an EMBL/GenBank/DDBJ whole genome shotgun (WGS) entry which is preliminary data.</text>
</comment>
<organism evidence="1 2">
    <name type="scientific">Oryzias melastigma</name>
    <name type="common">Marine medaka</name>
    <dbReference type="NCBI Taxonomy" id="30732"/>
    <lineage>
        <taxon>Eukaryota</taxon>
        <taxon>Metazoa</taxon>
        <taxon>Chordata</taxon>
        <taxon>Craniata</taxon>
        <taxon>Vertebrata</taxon>
        <taxon>Euteleostomi</taxon>
        <taxon>Actinopterygii</taxon>
        <taxon>Neopterygii</taxon>
        <taxon>Teleostei</taxon>
        <taxon>Neoteleostei</taxon>
        <taxon>Acanthomorphata</taxon>
        <taxon>Ovalentaria</taxon>
        <taxon>Atherinomorphae</taxon>
        <taxon>Beloniformes</taxon>
        <taxon>Adrianichthyidae</taxon>
        <taxon>Oryziinae</taxon>
        <taxon>Oryzias</taxon>
    </lineage>
</organism>